<reference evidence="1 2" key="1">
    <citation type="submission" date="2015-08" db="EMBL/GenBank/DDBJ databases">
        <title>Genomes of Isolates from Cabo Rojo, PR.</title>
        <authorList>
            <person name="Sanchez-Nieves R.L."/>
            <person name="Montalvo-Rodriguez R."/>
        </authorList>
    </citation>
    <scope>NUCLEOTIDE SEQUENCE [LARGE SCALE GENOMIC DNA]</scope>
    <source>
        <strain evidence="1 2">5</strain>
    </source>
</reference>
<dbReference type="PATRIC" id="fig|1705389.3.peg.200"/>
<dbReference type="RefSeq" id="WP_053772991.1">
    <property type="nucleotide sequence ID" value="NZ_LIST01000008.1"/>
</dbReference>
<comment type="caution">
    <text evidence="1">The sequence shown here is derived from an EMBL/GenBank/DDBJ whole genome shotgun (WGS) entry which is preliminary data.</text>
</comment>
<dbReference type="InterPro" id="IPR013389">
    <property type="entry name" value="CRISPR-assoc_prot_Cas8b"/>
</dbReference>
<dbReference type="InterPro" id="IPR013420">
    <property type="entry name" value="CRISPR-assoc_prot_Cas8b/Csh1_C"/>
</dbReference>
<sequence>MSLLPDPSTFEERYSDDEKLASELPDRPITSLRDLQYVYGRLYTLATTGGGEYAAYLTPEKSTDLFGEPESLLYLRIDLSGDEPRLDPGQPVGVERYGEEKVEAVAHSWFNAAAGFDHSVTHRTGKNKEPEKVAEYLHERLTAWAADDVIQEAAADHEDEWIVDALAVLGESEGLRERIEAAVDEQLDGKTTALTTVAVKLEPDGESLLPGEASSVFNEAMRARKRSKLVSKGEATDSIGEATDLVTGNRGPTVGTAEDPLNYFLGKQLEKFPGFDPDEAWRTHPVSEDVAVTLMNASTFVDACDYYTMGANVYYLPYFFGRLGPAGARDLYGLLYDLVQAGEMSPLESAYRSYQDTPRLQEVGERFRFYVAAVMEHQTKRFDVFGDSMDGTLFSPVELTRAHQRVLQSWLYDAEGDADHPDQGLRAAFPTPDNWDIFVPEESALLSTLATGWYFEQTFAPADDDDASADDYRIRALVAVLSGEPLDVEPVLTEYVERLLEDEGEEFPSFRVSAQYAQLCALAEAGLLTGRDAYEPVAEPPQLTHDYSTHDMQQDTPARADGGNVAAARETKLEQFLEQTPALAEDQPERRGSFLLGALVGQVTGYQQVSEGRSTTLIDQYPIKAVTESKLKRLASDVLDKNIVYSRENNMAGTMYSEVVDRLVTTLPQIDIDGDWELDTTDLRFYYSLGVAYGMNNWASSDDEQAGDQPAAEEEEA</sequence>
<dbReference type="Proteomes" id="UP000037747">
    <property type="component" value="Unassembled WGS sequence"/>
</dbReference>
<organism evidence="1 2">
    <name type="scientific">Halorubrum tropicale</name>
    <dbReference type="NCBI Taxonomy" id="1765655"/>
    <lineage>
        <taxon>Archaea</taxon>
        <taxon>Methanobacteriati</taxon>
        <taxon>Methanobacteriota</taxon>
        <taxon>Stenosarchaea group</taxon>
        <taxon>Halobacteria</taxon>
        <taxon>Halobacteriales</taxon>
        <taxon>Haloferacaceae</taxon>
        <taxon>Halorubrum</taxon>
    </lineage>
</organism>
<name>A0A0M9AQG9_9EURY</name>
<dbReference type="Pfam" id="PF09484">
    <property type="entry name" value="Cas_TM1802"/>
    <property type="match status" value="1"/>
</dbReference>
<evidence type="ECO:0000313" key="2">
    <source>
        <dbReference type="Proteomes" id="UP000037747"/>
    </source>
</evidence>
<dbReference type="NCBIfam" id="TIGR02591">
    <property type="entry name" value="cas_Csh1"/>
    <property type="match status" value="1"/>
</dbReference>
<protein>
    <submittedName>
        <fullName evidence="1">CRISPR-associated protein Csh1</fullName>
    </submittedName>
</protein>
<keyword evidence="2" id="KW-1185">Reference proteome</keyword>
<evidence type="ECO:0000313" key="1">
    <source>
        <dbReference type="EMBL" id="KOX95381.1"/>
    </source>
</evidence>
<dbReference type="OrthoDB" id="193050at2157"/>
<accession>A0A0M9AQG9</accession>
<dbReference type="STRING" id="1765655.AMR74_15745"/>
<proteinExistence type="predicted"/>
<dbReference type="EMBL" id="LIST01000008">
    <property type="protein sequence ID" value="KOX95381.1"/>
    <property type="molecule type" value="Genomic_DNA"/>
</dbReference>
<dbReference type="AlphaFoldDB" id="A0A0M9AQG9"/>
<gene>
    <name evidence="1" type="ORF">AMR74_15745</name>
</gene>